<evidence type="ECO:0000313" key="3">
    <source>
        <dbReference type="EMBL" id="MBL3680447.1"/>
    </source>
</evidence>
<reference evidence="3 4" key="1">
    <citation type="submission" date="2018-09" db="EMBL/GenBank/DDBJ databases">
        <title>Comparative genomics of Leucobacter spp.</title>
        <authorList>
            <person name="Reis A.C."/>
            <person name="Kolvenbach B.A."/>
            <person name="Corvini P.F.X."/>
            <person name="Nunes O.C."/>
        </authorList>
    </citation>
    <scope>NUCLEOTIDE SEQUENCE [LARGE SCALE GENOMIC DNA]</scope>
    <source>
        <strain evidence="3 4">TAN 31504</strain>
    </source>
</reference>
<dbReference type="Pfam" id="PF20706">
    <property type="entry name" value="GT4-conflict"/>
    <property type="match status" value="1"/>
</dbReference>
<dbReference type="RefSeq" id="WP_202345718.1">
    <property type="nucleotide sequence ID" value="NZ_BAAAPI010000005.1"/>
</dbReference>
<dbReference type="Gene3D" id="3.40.50.2000">
    <property type="entry name" value="Glycogen Phosphorylase B"/>
    <property type="match status" value="2"/>
</dbReference>
<sequence>MRIALISLHTSPAAVPGSGDAGGMNVVVAAAAAALARAGHEVTAFTRATAELPAGTRELEAGVRLTALPVGDPELRKELLPRLVPEFATQLAAHGPFDAVHAHYWLSGLAALPLAQRSGITPAVTFHTVAAQKNARLAPGDRPEPALRLAGERALTRSAQLIACSRSELSGITEGYGEPGRPAAIIHPGVDTELFRPAPGAAGPLRITVLGRVQPLKGQDLAVQAALALARRNPELWARSELVIAGEPTPGAEAYAAELRALATRGGIADRVRFLPAQDRAASARLLAESSVVVVPSHSESFGLVSLEAAASGVPAVVAAHTGLLEASPPTAELRVAGRDPEVWADAIAGVLQDPARRATLGREARSFALAHNWDAHAQRLLEVYGTLGAGVSVTGLAPG</sequence>
<name>A0ABS1SKB5_9MICO</name>
<evidence type="ECO:0000256" key="2">
    <source>
        <dbReference type="ARBA" id="ARBA00022679"/>
    </source>
</evidence>
<dbReference type="EMBL" id="QYAC01000008">
    <property type="protein sequence ID" value="MBL3680447.1"/>
    <property type="molecule type" value="Genomic_DNA"/>
</dbReference>
<accession>A0ABS1SKB5</accession>
<evidence type="ECO:0000313" key="4">
    <source>
        <dbReference type="Proteomes" id="UP001645859"/>
    </source>
</evidence>
<dbReference type="Proteomes" id="UP001645859">
    <property type="component" value="Unassembled WGS sequence"/>
</dbReference>
<keyword evidence="2" id="KW-0808">Transferase</keyword>
<comment type="caution">
    <text evidence="3">The sequence shown here is derived from an EMBL/GenBank/DDBJ whole genome shotgun (WGS) entry which is preliminary data.</text>
</comment>
<gene>
    <name evidence="3" type="ORF">D3230_14275</name>
</gene>
<dbReference type="PANTHER" id="PTHR12526">
    <property type="entry name" value="GLYCOSYLTRANSFERASE"/>
    <property type="match status" value="1"/>
</dbReference>
<dbReference type="SUPFAM" id="SSF53756">
    <property type="entry name" value="UDP-Glycosyltransferase/glycogen phosphorylase"/>
    <property type="match status" value="1"/>
</dbReference>
<dbReference type="PANTHER" id="PTHR12526:SF510">
    <property type="entry name" value="D-INOSITOL 3-PHOSPHATE GLYCOSYLTRANSFERASE"/>
    <property type="match status" value="1"/>
</dbReference>
<evidence type="ECO:0000256" key="1">
    <source>
        <dbReference type="ARBA" id="ARBA00022676"/>
    </source>
</evidence>
<proteinExistence type="predicted"/>
<keyword evidence="1" id="KW-0328">Glycosyltransferase</keyword>
<keyword evidence="4" id="KW-1185">Reference proteome</keyword>
<protein>
    <submittedName>
        <fullName evidence="3">Glycosyltransferase</fullName>
    </submittedName>
</protein>
<organism evidence="3 4">
    <name type="scientific">Leucobacter chromiireducens subsp. solipictus</name>
    <dbReference type="NCBI Taxonomy" id="398235"/>
    <lineage>
        <taxon>Bacteria</taxon>
        <taxon>Bacillati</taxon>
        <taxon>Actinomycetota</taxon>
        <taxon>Actinomycetes</taxon>
        <taxon>Micrococcales</taxon>
        <taxon>Microbacteriaceae</taxon>
        <taxon>Leucobacter</taxon>
    </lineage>
</organism>